<evidence type="ECO:0000313" key="3">
    <source>
        <dbReference type="Proteomes" id="UP001162780"/>
    </source>
</evidence>
<protein>
    <recommendedName>
        <fullName evidence="4">Exporter</fullName>
    </recommendedName>
</protein>
<dbReference type="Proteomes" id="UP001162780">
    <property type="component" value="Chromosome"/>
</dbReference>
<keyword evidence="1" id="KW-1133">Transmembrane helix</keyword>
<sequence>MSAQSIKRWFLVLLPILLAIMLWQIRVENDLNAFFTATNDEDSQLLSDLLKSGELSRRYLLVVERDSASSAEGGQRDEPSLSAFGQRLAKQLAPLEGVDQVWPANQPPREWLNAVQAYAPYHARIFSLNPEEDAAHLFDQTALHDRAAGLKQALLSPQGGFVKTIAKQDPLLLSLNGFKDLQNQFKSQSRLGVEGGALVLQSRPPALDSEAHQQLQVAIRGSFNALNEAAGGQFRLSMAGVPVFGVAAHGEISRDVALVSTLSSIAVVLVFLALFRSFAALHWVMLVQAAAFVIGTLATALIFERVHSLTLALGASLIGICVDYPMHVMVHCAKHQDSPQATVRLLWPSLFLGGLTTVIGYVAMGMTGFPGFEQIAVFALFSIAASLSLTRWVLPALLADTRLHVAHLPGIAAWVDFCGRHRKVLWLLFALATLLAVPALTKLRWMDDMQKLALDMDVLKQQDKAVRAHFSSIEPGRFVLVEAEDFETALQRSEAAERRLRQLQQAGLLDEYRGLFPWLSSEALQARNARVHDAALTAEFTQAWQTALRQAELSTEKLGALQSASTEPMLSTAVLDTPVRQVLSGQLIEGRQRVMLALWLGRHEPARLSEGLQGLDGVRYFSQKDQLDKLAVQYRDRSLYMLVIGIAIMGVFIWLQQPDIRKVALTLLPALAAVLFIFAIWALMGEELSFLHVIGLLLSVSLCVDYGIFFMENSAQDTDVTYHAIASSTLTTLASFGALGMGKTPTLPILALSVSLGVTVGFMLCPMLIAKQRKS</sequence>
<feature type="transmembrane region" description="Helical" evidence="1">
    <location>
        <begin position="256"/>
        <end position="275"/>
    </location>
</feature>
<dbReference type="PANTHER" id="PTHR33406">
    <property type="entry name" value="MEMBRANE PROTEIN MJ1562-RELATED"/>
    <property type="match status" value="1"/>
</dbReference>
<feature type="transmembrane region" description="Helical" evidence="1">
    <location>
        <begin position="309"/>
        <end position="326"/>
    </location>
</feature>
<dbReference type="Gene3D" id="1.20.1640.10">
    <property type="entry name" value="Multidrug efflux transporter AcrB transmembrane domain"/>
    <property type="match status" value="2"/>
</dbReference>
<keyword evidence="3" id="KW-1185">Reference proteome</keyword>
<name>A0ABY7GPJ8_9GAMM</name>
<keyword evidence="1" id="KW-0472">Membrane</keyword>
<dbReference type="InterPro" id="IPR050545">
    <property type="entry name" value="Mycobact_MmpL"/>
</dbReference>
<proteinExistence type="predicted"/>
<feature type="transmembrane region" description="Helical" evidence="1">
    <location>
        <begin position="663"/>
        <end position="683"/>
    </location>
</feature>
<keyword evidence="1" id="KW-0812">Transmembrane</keyword>
<feature type="transmembrane region" description="Helical" evidence="1">
    <location>
        <begin position="424"/>
        <end position="441"/>
    </location>
</feature>
<gene>
    <name evidence="2" type="ORF">NM686_007925</name>
</gene>
<feature type="transmembrane region" description="Helical" evidence="1">
    <location>
        <begin position="6"/>
        <end position="25"/>
    </location>
</feature>
<accession>A0ABY7GPJ8</accession>
<feature type="transmembrane region" description="Helical" evidence="1">
    <location>
        <begin position="375"/>
        <end position="394"/>
    </location>
</feature>
<evidence type="ECO:0000313" key="2">
    <source>
        <dbReference type="EMBL" id="WAR46433.1"/>
    </source>
</evidence>
<dbReference type="SUPFAM" id="SSF82866">
    <property type="entry name" value="Multidrug efflux transporter AcrB transmembrane domain"/>
    <property type="match status" value="2"/>
</dbReference>
<feature type="transmembrane region" description="Helical" evidence="1">
    <location>
        <begin position="749"/>
        <end position="770"/>
    </location>
</feature>
<evidence type="ECO:0008006" key="4">
    <source>
        <dbReference type="Google" id="ProtNLM"/>
    </source>
</evidence>
<reference evidence="2" key="1">
    <citation type="submission" date="2022-11" db="EMBL/GenBank/DDBJ databases">
        <title>Methylomonas rapida sp. nov., Carotenoid-Producing Obligate Methanotrophs with High Growth Characteristics and Biotechnological Potential.</title>
        <authorList>
            <person name="Tikhonova E.N."/>
            <person name="Suleimanov R.Z."/>
            <person name="Miroshnikov K."/>
            <person name="Oshkin I.Y."/>
            <person name="Belova S.E."/>
            <person name="Danilova O.V."/>
            <person name="Ashikhmin A."/>
            <person name="Konopkin A."/>
            <person name="But S.Y."/>
            <person name="Khmelenina V.N."/>
            <person name="Kuznetsov N."/>
            <person name="Pimenov N.V."/>
            <person name="Dedysh S.N."/>
        </authorList>
    </citation>
    <scope>NUCLEOTIDE SEQUENCE</scope>
    <source>
        <strain evidence="2">MP1</strain>
    </source>
</reference>
<feature type="transmembrane region" description="Helical" evidence="1">
    <location>
        <begin position="639"/>
        <end position="657"/>
    </location>
</feature>
<organism evidence="2 3">
    <name type="scientific">Methylomonas rapida</name>
    <dbReference type="NCBI Taxonomy" id="2963939"/>
    <lineage>
        <taxon>Bacteria</taxon>
        <taxon>Pseudomonadati</taxon>
        <taxon>Pseudomonadota</taxon>
        <taxon>Gammaproteobacteria</taxon>
        <taxon>Methylococcales</taxon>
        <taxon>Methylococcaceae</taxon>
        <taxon>Methylomonas</taxon>
    </lineage>
</organism>
<dbReference type="PANTHER" id="PTHR33406:SF13">
    <property type="entry name" value="MEMBRANE PROTEIN YDFJ"/>
    <property type="match status" value="1"/>
</dbReference>
<dbReference type="RefSeq" id="WP_255187338.1">
    <property type="nucleotide sequence ID" value="NZ_CP113517.1"/>
</dbReference>
<evidence type="ECO:0000256" key="1">
    <source>
        <dbReference type="SAM" id="Phobius"/>
    </source>
</evidence>
<feature type="transmembrane region" description="Helical" evidence="1">
    <location>
        <begin position="690"/>
        <end position="711"/>
    </location>
</feature>
<feature type="transmembrane region" description="Helical" evidence="1">
    <location>
        <begin position="346"/>
        <end position="363"/>
    </location>
</feature>
<dbReference type="EMBL" id="CP113517">
    <property type="protein sequence ID" value="WAR46433.1"/>
    <property type="molecule type" value="Genomic_DNA"/>
</dbReference>
<feature type="transmembrane region" description="Helical" evidence="1">
    <location>
        <begin position="281"/>
        <end position="302"/>
    </location>
</feature>